<name>A0A432Y5Q4_9GAMM</name>
<sequence>MLTIEIKGIGFNNKGAELMLSAVIDHFKVVYPDVRFVVEPPVSRRQLKHFELMLKARYLRKGYNTLQFLNIFPKFILHKLSIVKSSEVNIVLDASGYGYGDPWAPGIIKNKLALEINRLKSTRIPLILLPQAFGPFEKKAVKTAFLPIYNNADLLFARDEASLKYLSDLGVTQAEVKQSPDFTNLVKPTPYSDFQPSLKSVCLIPNLKMLRNALVSTQYLNFCREVLEKTHNEGFEPFILVHEKAEDTTLAKQLLHGLDGLDIPIVTPNTAKECKWVIGQSHLVISSRFHGLVNALSQGIPSFATSWSHKYQALLADYEHESYLIDLNKTADEASRVISLLKDSEKMTQIRNHLETQSIKQKELTRKMWKQVEQKINQLTR</sequence>
<organism evidence="2 3">
    <name type="scientific">Pseudidiomarina homiensis</name>
    <dbReference type="NCBI Taxonomy" id="364198"/>
    <lineage>
        <taxon>Bacteria</taxon>
        <taxon>Pseudomonadati</taxon>
        <taxon>Pseudomonadota</taxon>
        <taxon>Gammaproteobacteria</taxon>
        <taxon>Alteromonadales</taxon>
        <taxon>Idiomarinaceae</taxon>
        <taxon>Pseudidiomarina</taxon>
    </lineage>
</organism>
<protein>
    <recommendedName>
        <fullName evidence="1">Polysaccharide pyruvyl transferase domain-containing protein</fullName>
    </recommendedName>
</protein>
<dbReference type="PANTHER" id="PTHR36836">
    <property type="entry name" value="COLANIC ACID BIOSYNTHESIS PROTEIN WCAK"/>
    <property type="match status" value="1"/>
</dbReference>
<dbReference type="AlphaFoldDB" id="A0A432Y5Q4"/>
<reference evidence="3" key="1">
    <citation type="journal article" date="2018" name="Front. Microbiol.">
        <title>Genome-Based Analysis Reveals the Taxonomy and Diversity of the Family Idiomarinaceae.</title>
        <authorList>
            <person name="Liu Y."/>
            <person name="Lai Q."/>
            <person name="Shao Z."/>
        </authorList>
    </citation>
    <scope>NUCLEOTIDE SEQUENCE [LARGE SCALE GENOMIC DNA]</scope>
    <source>
        <strain evidence="3">PO-M2</strain>
    </source>
</reference>
<comment type="caution">
    <text evidence="2">The sequence shown here is derived from an EMBL/GenBank/DDBJ whole genome shotgun (WGS) entry which is preliminary data.</text>
</comment>
<dbReference type="OrthoDB" id="6058856at2"/>
<gene>
    <name evidence="2" type="ORF">CWI70_05745</name>
</gene>
<proteinExistence type="predicted"/>
<dbReference type="Pfam" id="PF04230">
    <property type="entry name" value="PS_pyruv_trans"/>
    <property type="match status" value="1"/>
</dbReference>
<dbReference type="InterPro" id="IPR007345">
    <property type="entry name" value="Polysacch_pyruvyl_Trfase"/>
</dbReference>
<evidence type="ECO:0000259" key="1">
    <source>
        <dbReference type="Pfam" id="PF04230"/>
    </source>
</evidence>
<dbReference type="RefSeq" id="WP_126771350.1">
    <property type="nucleotide sequence ID" value="NZ_PIPX01000001.1"/>
</dbReference>
<accession>A0A432Y5Q4</accession>
<evidence type="ECO:0000313" key="2">
    <source>
        <dbReference type="EMBL" id="RUO56253.1"/>
    </source>
</evidence>
<keyword evidence="3" id="KW-1185">Reference proteome</keyword>
<dbReference type="EMBL" id="PIPX01000001">
    <property type="protein sequence ID" value="RUO56253.1"/>
    <property type="molecule type" value="Genomic_DNA"/>
</dbReference>
<feature type="domain" description="Polysaccharide pyruvyl transferase" evidence="1">
    <location>
        <begin position="13"/>
        <end position="309"/>
    </location>
</feature>
<dbReference type="Proteomes" id="UP000287649">
    <property type="component" value="Unassembled WGS sequence"/>
</dbReference>
<dbReference type="PANTHER" id="PTHR36836:SF1">
    <property type="entry name" value="COLANIC ACID BIOSYNTHESIS PROTEIN WCAK"/>
    <property type="match status" value="1"/>
</dbReference>
<evidence type="ECO:0000313" key="3">
    <source>
        <dbReference type="Proteomes" id="UP000287649"/>
    </source>
</evidence>